<evidence type="ECO:0000313" key="2">
    <source>
        <dbReference type="EMBL" id="TKD53399.1"/>
    </source>
</evidence>
<dbReference type="Gene3D" id="3.40.960.10">
    <property type="entry name" value="VSR Endonuclease"/>
    <property type="match status" value="1"/>
</dbReference>
<dbReference type="PANTHER" id="PTHR38590:SF1">
    <property type="entry name" value="BLL0828 PROTEIN"/>
    <property type="match status" value="1"/>
</dbReference>
<accession>A0A4U1L8U3</accession>
<dbReference type="Pfam" id="PF04480">
    <property type="entry name" value="DUF559"/>
    <property type="match status" value="1"/>
</dbReference>
<evidence type="ECO:0000313" key="3">
    <source>
        <dbReference type="Proteomes" id="UP000309138"/>
    </source>
</evidence>
<dbReference type="OrthoDB" id="9798754at2"/>
<dbReference type="EMBL" id="SWKR01000001">
    <property type="protein sequence ID" value="TKD53399.1"/>
    <property type="molecule type" value="Genomic_DNA"/>
</dbReference>
<organism evidence="2 3">
    <name type="scientific">Sphingomonas baiyangensis</name>
    <dbReference type="NCBI Taxonomy" id="2572576"/>
    <lineage>
        <taxon>Bacteria</taxon>
        <taxon>Pseudomonadati</taxon>
        <taxon>Pseudomonadota</taxon>
        <taxon>Alphaproteobacteria</taxon>
        <taxon>Sphingomonadales</taxon>
        <taxon>Sphingomonadaceae</taxon>
        <taxon>Sphingomonas</taxon>
    </lineage>
</organism>
<gene>
    <name evidence="2" type="ORF">FBR43_02835</name>
</gene>
<comment type="caution">
    <text evidence="2">The sequence shown here is derived from an EMBL/GenBank/DDBJ whole genome shotgun (WGS) entry which is preliminary data.</text>
</comment>
<keyword evidence="3" id="KW-1185">Reference proteome</keyword>
<dbReference type="SUPFAM" id="SSF52980">
    <property type="entry name" value="Restriction endonuclease-like"/>
    <property type="match status" value="1"/>
</dbReference>
<name>A0A4U1L8U3_9SPHN</name>
<protein>
    <submittedName>
        <fullName evidence="2">DUF559 domain-containing protein</fullName>
    </submittedName>
</protein>
<evidence type="ECO:0000259" key="1">
    <source>
        <dbReference type="Pfam" id="PF04480"/>
    </source>
</evidence>
<proteinExistence type="predicted"/>
<dbReference type="InterPro" id="IPR007569">
    <property type="entry name" value="DUF559"/>
</dbReference>
<sequence length="116" mass="13290">MSYPEILLWQALCGSRARLRFRRQHPIGPYVIDFYAASARLCVEVDGEAHDRADRPARDIERDRFLRTNRYRLYRVPARDVLCDIDAVVRMIVASAAAPLHHAAHGPPPRAGEDER</sequence>
<feature type="domain" description="DUF559" evidence="1">
    <location>
        <begin position="4"/>
        <end position="94"/>
    </location>
</feature>
<dbReference type="InterPro" id="IPR011335">
    <property type="entry name" value="Restrct_endonuc-II-like"/>
</dbReference>
<dbReference type="PANTHER" id="PTHR38590">
    <property type="entry name" value="BLL0828 PROTEIN"/>
    <property type="match status" value="1"/>
</dbReference>
<reference evidence="2 3" key="1">
    <citation type="submission" date="2019-04" db="EMBL/GenBank/DDBJ databases">
        <authorList>
            <person name="Yang Y."/>
            <person name="Wei D."/>
        </authorList>
    </citation>
    <scope>NUCLEOTIDE SEQUENCE [LARGE SCALE GENOMIC DNA]</scope>
    <source>
        <strain evidence="2 3">L-1-4w-11</strain>
    </source>
</reference>
<dbReference type="InterPro" id="IPR047216">
    <property type="entry name" value="Endonuclease_DUF559_bact"/>
</dbReference>
<dbReference type="AlphaFoldDB" id="A0A4U1L8U3"/>
<dbReference type="Proteomes" id="UP000309138">
    <property type="component" value="Unassembled WGS sequence"/>
</dbReference>